<comment type="caution">
    <text evidence="1">The sequence shown here is derived from an EMBL/GenBank/DDBJ whole genome shotgun (WGS) entry which is preliminary data.</text>
</comment>
<reference evidence="1" key="1">
    <citation type="submission" date="2020-10" db="EMBL/GenBank/DDBJ databases">
        <authorList>
            <person name="Gilroy R."/>
        </authorList>
    </citation>
    <scope>NUCLEOTIDE SEQUENCE</scope>
    <source>
        <strain evidence="1">CHK152-2994</strain>
    </source>
</reference>
<evidence type="ECO:0000313" key="1">
    <source>
        <dbReference type="EMBL" id="HIS83783.1"/>
    </source>
</evidence>
<gene>
    <name evidence="1" type="ORF">IAD41_09300</name>
</gene>
<name>A0A9D1K544_9BACT</name>
<accession>A0A9D1K544</accession>
<evidence type="ECO:0000313" key="2">
    <source>
        <dbReference type="Proteomes" id="UP000824139"/>
    </source>
</evidence>
<dbReference type="EMBL" id="DVJO01000204">
    <property type="protein sequence ID" value="HIS83783.1"/>
    <property type="molecule type" value="Genomic_DNA"/>
</dbReference>
<dbReference type="Proteomes" id="UP000824139">
    <property type="component" value="Unassembled WGS sequence"/>
</dbReference>
<proteinExistence type="predicted"/>
<sequence>MKKGNYFTGSLACQSLCDCSLCDLPIEVQTAKTEEKLPNKSKNNTLKKILEKVSEIVAA</sequence>
<reference evidence="1" key="2">
    <citation type="journal article" date="2021" name="PeerJ">
        <title>Extensive microbial diversity within the chicken gut microbiome revealed by metagenomics and culture.</title>
        <authorList>
            <person name="Gilroy R."/>
            <person name="Ravi A."/>
            <person name="Getino M."/>
            <person name="Pursley I."/>
            <person name="Horton D.L."/>
            <person name="Alikhan N.F."/>
            <person name="Baker D."/>
            <person name="Gharbi K."/>
            <person name="Hall N."/>
            <person name="Watson M."/>
            <person name="Adriaenssens E.M."/>
            <person name="Foster-Nyarko E."/>
            <person name="Jarju S."/>
            <person name="Secka A."/>
            <person name="Antonio M."/>
            <person name="Oren A."/>
            <person name="Chaudhuri R.R."/>
            <person name="La Ragione R."/>
            <person name="Hildebrand F."/>
            <person name="Pallen M.J."/>
        </authorList>
    </citation>
    <scope>NUCLEOTIDE SEQUENCE</scope>
    <source>
        <strain evidence="1">CHK152-2994</strain>
    </source>
</reference>
<organism evidence="1 2">
    <name type="scientific">Candidatus Scatenecus faecavium</name>
    <dbReference type="NCBI Taxonomy" id="2840915"/>
    <lineage>
        <taxon>Bacteria</taxon>
        <taxon>Candidatus Scatenecus</taxon>
    </lineage>
</organism>
<dbReference type="AlphaFoldDB" id="A0A9D1K544"/>
<protein>
    <submittedName>
        <fullName evidence="1">Uncharacterized protein</fullName>
    </submittedName>
</protein>